<dbReference type="PROSITE" id="PS50983">
    <property type="entry name" value="FE_B12_PBP"/>
    <property type="match status" value="1"/>
</dbReference>
<accession>A0A1B1MJP1</accession>
<dbReference type="InterPro" id="IPR006311">
    <property type="entry name" value="TAT_signal"/>
</dbReference>
<evidence type="ECO:0000256" key="3">
    <source>
        <dbReference type="ARBA" id="ARBA00022448"/>
    </source>
</evidence>
<dbReference type="EMBL" id="CP016438">
    <property type="protein sequence ID" value="ANS68713.1"/>
    <property type="molecule type" value="Genomic_DNA"/>
</dbReference>
<dbReference type="GO" id="GO:1901678">
    <property type="term" value="P:iron coordination entity transport"/>
    <property type="evidence" value="ECO:0007669"/>
    <property type="project" value="UniProtKB-ARBA"/>
</dbReference>
<reference evidence="5 6" key="1">
    <citation type="submission" date="2016-07" db="EMBL/GenBank/DDBJ databases">
        <title>Enhancement of antibiotic productionsby engineered nitrateutilization in actinobacteria.</title>
        <authorList>
            <person name="Meng S.C."/>
        </authorList>
    </citation>
    <scope>NUCLEOTIDE SEQUENCE [LARGE SCALE GENOMIC DNA]</scope>
    <source>
        <strain evidence="5 6">NRRL 2936</strain>
    </source>
</reference>
<dbReference type="PROSITE" id="PS51318">
    <property type="entry name" value="TAT"/>
    <property type="match status" value="1"/>
</dbReference>
<gene>
    <name evidence="5" type="ORF">SLINC_6489</name>
</gene>
<dbReference type="RefSeq" id="WP_067441663.1">
    <property type="nucleotide sequence ID" value="NZ_CP016438.1"/>
</dbReference>
<comment type="similarity">
    <text evidence="2">Belongs to the bacterial solute-binding protein 8 family.</text>
</comment>
<evidence type="ECO:0000256" key="4">
    <source>
        <dbReference type="ARBA" id="ARBA00022729"/>
    </source>
</evidence>
<dbReference type="OrthoDB" id="7941913at2"/>
<dbReference type="InterPro" id="IPR051313">
    <property type="entry name" value="Bact_iron-sidero_bind"/>
</dbReference>
<keyword evidence="6" id="KW-1185">Reference proteome</keyword>
<dbReference type="SUPFAM" id="SSF53807">
    <property type="entry name" value="Helical backbone' metal receptor"/>
    <property type="match status" value="1"/>
</dbReference>
<dbReference type="AlphaFoldDB" id="A0A1B1MJP1"/>
<evidence type="ECO:0000313" key="5">
    <source>
        <dbReference type="EMBL" id="ANS68713.1"/>
    </source>
</evidence>
<proteinExistence type="inferred from homology"/>
<dbReference type="GO" id="GO:0030288">
    <property type="term" value="C:outer membrane-bounded periplasmic space"/>
    <property type="evidence" value="ECO:0007669"/>
    <property type="project" value="TreeGrafter"/>
</dbReference>
<keyword evidence="3" id="KW-0813">Transport</keyword>
<name>A0A1B1MJP1_STRLN</name>
<comment type="subcellular location">
    <subcellularLocation>
        <location evidence="1">Cell envelope</location>
    </subcellularLocation>
</comment>
<dbReference type="PATRIC" id="fig|1915.4.peg.7164"/>
<protein>
    <submittedName>
        <fullName evidence="5">Periplasmic binding protein</fullName>
    </submittedName>
</protein>
<evidence type="ECO:0000256" key="1">
    <source>
        <dbReference type="ARBA" id="ARBA00004196"/>
    </source>
</evidence>
<dbReference type="STRING" id="1915.SLINC_6489"/>
<dbReference type="Gene3D" id="3.40.50.1980">
    <property type="entry name" value="Nitrogenase molybdenum iron protein domain"/>
    <property type="match status" value="2"/>
</dbReference>
<dbReference type="Pfam" id="PF01497">
    <property type="entry name" value="Peripla_BP_2"/>
    <property type="match status" value="1"/>
</dbReference>
<organism evidence="5 6">
    <name type="scientific">Streptomyces lincolnensis</name>
    <dbReference type="NCBI Taxonomy" id="1915"/>
    <lineage>
        <taxon>Bacteria</taxon>
        <taxon>Bacillati</taxon>
        <taxon>Actinomycetota</taxon>
        <taxon>Actinomycetes</taxon>
        <taxon>Kitasatosporales</taxon>
        <taxon>Streptomycetaceae</taxon>
        <taxon>Streptomyces</taxon>
    </lineage>
</organism>
<dbReference type="KEGG" id="sls:SLINC_6489"/>
<dbReference type="PANTHER" id="PTHR30532">
    <property type="entry name" value="IRON III DICITRATE-BINDING PERIPLASMIC PROTEIN"/>
    <property type="match status" value="1"/>
</dbReference>
<evidence type="ECO:0000256" key="2">
    <source>
        <dbReference type="ARBA" id="ARBA00008814"/>
    </source>
</evidence>
<dbReference type="Proteomes" id="UP000092598">
    <property type="component" value="Chromosome"/>
</dbReference>
<dbReference type="InterPro" id="IPR002491">
    <property type="entry name" value="ABC_transptr_periplasmic_BD"/>
</dbReference>
<evidence type="ECO:0000313" key="6">
    <source>
        <dbReference type="Proteomes" id="UP000092598"/>
    </source>
</evidence>
<keyword evidence="4" id="KW-0732">Signal</keyword>
<sequence>MSTEVSGRSGPSRRHLLAAGGALALAPLLAACGDDGGPATSEASPGGGPWSFKDDRGRTVTADRRPERLVAFVSTAAALYDYGIECTGIFGPSKPIGGRPNPQAGAMDVSKLTSVGTEWGQFNIEKYAALKPDLLISNMFPAPDLWYVPAESVKKVEALAPTVGISVARTSLLDPLRRTAELAEALGADLDTKRATDAKARFEEAAETLRTAARANKGLKVMAMTGDQENMYVAVPDSYCDLAYFKDLGVEFVEGRKSDEWGFWEFLSWENADKYHADLILVDNRANAMTPDQLAKKSTWRQLPAVRAGQTVPWSMEERYSYAGYVPVLEQLAAAVKKSKRLRT</sequence>
<dbReference type="PANTHER" id="PTHR30532:SF24">
    <property type="entry name" value="FERRIC ENTEROBACTIN-BINDING PERIPLASMIC PROTEIN FEPB"/>
    <property type="match status" value="1"/>
</dbReference>